<evidence type="ECO:0000313" key="2">
    <source>
        <dbReference type="EMBL" id="SPD86019.1"/>
    </source>
</evidence>
<dbReference type="EMBL" id="LT985188">
    <property type="protein sequence ID" value="SPD86019.1"/>
    <property type="molecule type" value="Genomic_DNA"/>
</dbReference>
<dbReference type="KEGG" id="mgg:MPLG2_0983"/>
<gene>
    <name evidence="2" type="ORF">MPLG2_0983</name>
</gene>
<keyword evidence="1" id="KW-1133">Transmembrane helix</keyword>
<keyword evidence="1" id="KW-0812">Transmembrane</keyword>
<sequence>MAALPRNRACVRSSSCLIVKVAITSTLLIAMLAPTFHLARCGLVDAKHPTPPELPMGS</sequence>
<accession>A0A2N9JEP7</accession>
<dbReference type="AlphaFoldDB" id="A0A2N9JEP7"/>
<protein>
    <submittedName>
        <fullName evidence="2">Uncharacterized protein</fullName>
    </submittedName>
</protein>
<organism evidence="2 3">
    <name type="scientific">Micropruina glycogenica</name>
    <dbReference type="NCBI Taxonomy" id="75385"/>
    <lineage>
        <taxon>Bacteria</taxon>
        <taxon>Bacillati</taxon>
        <taxon>Actinomycetota</taxon>
        <taxon>Actinomycetes</taxon>
        <taxon>Propionibacteriales</taxon>
        <taxon>Nocardioidaceae</taxon>
        <taxon>Micropruina</taxon>
    </lineage>
</organism>
<keyword evidence="3" id="KW-1185">Reference proteome</keyword>
<evidence type="ECO:0000256" key="1">
    <source>
        <dbReference type="SAM" id="Phobius"/>
    </source>
</evidence>
<proteinExistence type="predicted"/>
<evidence type="ECO:0000313" key="3">
    <source>
        <dbReference type="Proteomes" id="UP000238164"/>
    </source>
</evidence>
<dbReference type="Proteomes" id="UP000238164">
    <property type="component" value="Chromosome 1"/>
</dbReference>
<reference evidence="2 3" key="1">
    <citation type="submission" date="2018-02" db="EMBL/GenBank/DDBJ databases">
        <authorList>
            <person name="Cohen D.B."/>
            <person name="Kent A.D."/>
        </authorList>
    </citation>
    <scope>NUCLEOTIDE SEQUENCE [LARGE SCALE GENOMIC DNA]</scope>
    <source>
        <strain evidence="2">1</strain>
    </source>
</reference>
<keyword evidence="1" id="KW-0472">Membrane</keyword>
<feature type="transmembrane region" description="Helical" evidence="1">
    <location>
        <begin position="21"/>
        <end position="39"/>
    </location>
</feature>
<name>A0A2N9JEP7_9ACTN</name>